<accession>A0A517ZQZ5</accession>
<sequence length="299" mass="32836">MITVRPAVGPEVESAVRLLMQQVPQADRQQHVANALASAAHGELVLDDLLIGYRDAEPVGAILTVIQPGQTASIWPPEVANADDEMADALVAASVRHLEAAGVTIIQSILEPDDHSGRQLLTRNGIGYLTDLLFMERNLDHHWPQDTRPPLKSVVYSTETHDRFVALLEQTYQATLDCPELDGIRTAEQALASHQAAGRFAAETWRLYCIDGVDAGVLLLSEHPDQRAWELVYMGVGPSCRGQGLGWRMLLDALPKLPRTAADTVFLAVDCRNRYASATYERLGFSALASRALHLYLTR</sequence>
<evidence type="ECO:0000259" key="1">
    <source>
        <dbReference type="PROSITE" id="PS51186"/>
    </source>
</evidence>
<organism evidence="2 3">
    <name type="scientific">Symmachiella dynata</name>
    <dbReference type="NCBI Taxonomy" id="2527995"/>
    <lineage>
        <taxon>Bacteria</taxon>
        <taxon>Pseudomonadati</taxon>
        <taxon>Planctomycetota</taxon>
        <taxon>Planctomycetia</taxon>
        <taxon>Planctomycetales</taxon>
        <taxon>Planctomycetaceae</taxon>
        <taxon>Symmachiella</taxon>
    </lineage>
</organism>
<dbReference type="KEGG" id="sdyn:Mal52_33970"/>
<dbReference type="Gene3D" id="3.40.630.30">
    <property type="match status" value="1"/>
</dbReference>
<reference evidence="2 3" key="1">
    <citation type="submission" date="2019-02" db="EMBL/GenBank/DDBJ databases">
        <title>Deep-cultivation of Planctomycetes and their phenomic and genomic characterization uncovers novel biology.</title>
        <authorList>
            <person name="Wiegand S."/>
            <person name="Jogler M."/>
            <person name="Boedeker C."/>
            <person name="Pinto D."/>
            <person name="Vollmers J."/>
            <person name="Rivas-Marin E."/>
            <person name="Kohn T."/>
            <person name="Peeters S.H."/>
            <person name="Heuer A."/>
            <person name="Rast P."/>
            <person name="Oberbeckmann S."/>
            <person name="Bunk B."/>
            <person name="Jeske O."/>
            <person name="Meyerdierks A."/>
            <person name="Storesund J.E."/>
            <person name="Kallscheuer N."/>
            <person name="Luecker S."/>
            <person name="Lage O.M."/>
            <person name="Pohl T."/>
            <person name="Merkel B.J."/>
            <person name="Hornburger P."/>
            <person name="Mueller R.-W."/>
            <person name="Bruemmer F."/>
            <person name="Labrenz M."/>
            <person name="Spormann A.M."/>
            <person name="Op den Camp H."/>
            <person name="Overmann J."/>
            <person name="Amann R."/>
            <person name="Jetten M.S.M."/>
            <person name="Mascher T."/>
            <person name="Medema M.H."/>
            <person name="Devos D.P."/>
            <person name="Kaster A.-K."/>
            <person name="Ovreas L."/>
            <person name="Rohde M."/>
            <person name="Galperin M.Y."/>
            <person name="Jogler C."/>
        </authorList>
    </citation>
    <scope>NUCLEOTIDE SEQUENCE [LARGE SCALE GENOMIC DNA]</scope>
    <source>
        <strain evidence="2 3">Mal52</strain>
    </source>
</reference>
<dbReference type="EMBL" id="CP036276">
    <property type="protein sequence ID" value="QDU44911.1"/>
    <property type="molecule type" value="Genomic_DNA"/>
</dbReference>
<dbReference type="AlphaFoldDB" id="A0A517ZQZ5"/>
<dbReference type="PROSITE" id="PS51186">
    <property type="entry name" value="GNAT"/>
    <property type="match status" value="1"/>
</dbReference>
<dbReference type="EC" id="2.3.1.189" evidence="2"/>
<evidence type="ECO:0000313" key="3">
    <source>
        <dbReference type="Proteomes" id="UP000319383"/>
    </source>
</evidence>
<dbReference type="InterPro" id="IPR000182">
    <property type="entry name" value="GNAT_dom"/>
</dbReference>
<dbReference type="Pfam" id="PF00583">
    <property type="entry name" value="Acetyltransf_1"/>
    <property type="match status" value="1"/>
</dbReference>
<dbReference type="Proteomes" id="UP000319383">
    <property type="component" value="Chromosome"/>
</dbReference>
<protein>
    <submittedName>
        <fullName evidence="2">Mycothiol acetyltransferase</fullName>
        <ecNumber evidence="2">2.3.1.189</ecNumber>
    </submittedName>
</protein>
<keyword evidence="3" id="KW-1185">Reference proteome</keyword>
<dbReference type="RefSeq" id="WP_145377196.1">
    <property type="nucleotide sequence ID" value="NZ_CP036276.1"/>
</dbReference>
<keyword evidence="2" id="KW-0012">Acyltransferase</keyword>
<dbReference type="SUPFAM" id="SSF55729">
    <property type="entry name" value="Acyl-CoA N-acyltransferases (Nat)"/>
    <property type="match status" value="1"/>
</dbReference>
<gene>
    <name evidence="2" type="primary">mshD</name>
    <name evidence="2" type="ORF">Mal52_33970</name>
</gene>
<feature type="domain" description="N-acetyltransferase" evidence="1">
    <location>
        <begin position="154"/>
        <end position="299"/>
    </location>
</feature>
<proteinExistence type="predicted"/>
<dbReference type="GO" id="GO:0035447">
    <property type="term" value="F:mycothiol synthase activity"/>
    <property type="evidence" value="ECO:0007669"/>
    <property type="project" value="UniProtKB-EC"/>
</dbReference>
<dbReference type="CDD" id="cd04301">
    <property type="entry name" value="NAT_SF"/>
    <property type="match status" value="1"/>
</dbReference>
<name>A0A517ZQZ5_9PLAN</name>
<evidence type="ECO:0000313" key="2">
    <source>
        <dbReference type="EMBL" id="QDU44911.1"/>
    </source>
</evidence>
<dbReference type="InterPro" id="IPR016181">
    <property type="entry name" value="Acyl_CoA_acyltransferase"/>
</dbReference>
<keyword evidence="2" id="KW-0808">Transferase</keyword>